<feature type="transmembrane region" description="Helical" evidence="7">
    <location>
        <begin position="227"/>
        <end position="245"/>
    </location>
</feature>
<evidence type="ECO:0000313" key="9">
    <source>
        <dbReference type="Proteomes" id="UP000249688"/>
    </source>
</evidence>
<sequence>MAVPLDAPRAAFFDRPRALAPGLLAAFAIAAVSIALRRASGLAALNPVVVALVIGIAIRAGLGERKVLKPGIAYAVRPVLRAAIVLLGLQVTLTELVALGPGALLLAVVVVAATLPFTVWLGARMGVDRTLAVLIGTGTAICGASAIVAANQVTRGKEEDVAYSLAVITLCGTAAMLIWPLLAAPLGLSPLGYGLWSGASIHEVVQAVGAAAAGGVEAAQSGTVMKLARVFLLAPAVLVLGWWAAGRGAAAGEAKVATPWFAFGFLALVVVGSFGVLPPEAREASRAVVPWMLAASVAALGLSTDLRALRARGAAPLLLGVLASVFIATLAWAGVKLIGV</sequence>
<gene>
    <name evidence="8" type="ORF">C8P66_104220</name>
</gene>
<protein>
    <submittedName>
        <fullName evidence="8">Putative integral membrane protein (TIGR00698 family)</fullName>
    </submittedName>
</protein>
<feature type="transmembrane region" description="Helical" evidence="7">
    <location>
        <begin position="99"/>
        <end position="123"/>
    </location>
</feature>
<evidence type="ECO:0000313" key="8">
    <source>
        <dbReference type="EMBL" id="PZW48802.1"/>
    </source>
</evidence>
<feature type="transmembrane region" description="Helical" evidence="7">
    <location>
        <begin position="161"/>
        <end position="182"/>
    </location>
</feature>
<dbReference type="OrthoDB" id="5393513at2"/>
<comment type="similarity">
    <text evidence="2">Belongs to the UPF0324 family.</text>
</comment>
<feature type="transmembrane region" description="Helical" evidence="7">
    <location>
        <begin position="257"/>
        <end position="277"/>
    </location>
</feature>
<keyword evidence="5 7" id="KW-1133">Transmembrane helix</keyword>
<dbReference type="AlphaFoldDB" id="A0A2W7JA04"/>
<reference evidence="8 9" key="1">
    <citation type="submission" date="2018-06" db="EMBL/GenBank/DDBJ databases">
        <title>Genomic Encyclopedia of Archaeal and Bacterial Type Strains, Phase II (KMG-II): from individual species to whole genera.</title>
        <authorList>
            <person name="Goeker M."/>
        </authorList>
    </citation>
    <scope>NUCLEOTIDE SEQUENCE [LARGE SCALE GENOMIC DNA]</scope>
    <source>
        <strain evidence="8 9">DSM 24525</strain>
    </source>
</reference>
<evidence type="ECO:0000256" key="4">
    <source>
        <dbReference type="ARBA" id="ARBA00022692"/>
    </source>
</evidence>
<dbReference type="RefSeq" id="WP_111397115.1">
    <property type="nucleotide sequence ID" value="NZ_QKYU01000004.1"/>
</dbReference>
<accession>A0A2W7JA04</accession>
<feature type="transmembrane region" description="Helical" evidence="7">
    <location>
        <begin position="314"/>
        <end position="335"/>
    </location>
</feature>
<feature type="transmembrane region" description="Helical" evidence="7">
    <location>
        <begin position="130"/>
        <end position="149"/>
    </location>
</feature>
<dbReference type="EMBL" id="QKYU01000004">
    <property type="protein sequence ID" value="PZW48802.1"/>
    <property type="molecule type" value="Genomic_DNA"/>
</dbReference>
<evidence type="ECO:0000256" key="6">
    <source>
        <dbReference type="ARBA" id="ARBA00023136"/>
    </source>
</evidence>
<proteinExistence type="inferred from homology"/>
<dbReference type="GO" id="GO:0005886">
    <property type="term" value="C:plasma membrane"/>
    <property type="evidence" value="ECO:0007669"/>
    <property type="project" value="UniProtKB-SubCell"/>
</dbReference>
<comment type="caution">
    <text evidence="8">The sequence shown here is derived from an EMBL/GenBank/DDBJ whole genome shotgun (WGS) entry which is preliminary data.</text>
</comment>
<feature type="transmembrane region" description="Helical" evidence="7">
    <location>
        <begin position="42"/>
        <end position="62"/>
    </location>
</feature>
<evidence type="ECO:0000256" key="1">
    <source>
        <dbReference type="ARBA" id="ARBA00004651"/>
    </source>
</evidence>
<keyword evidence="9" id="KW-1185">Reference proteome</keyword>
<evidence type="ECO:0000256" key="5">
    <source>
        <dbReference type="ARBA" id="ARBA00022989"/>
    </source>
</evidence>
<evidence type="ECO:0000256" key="2">
    <source>
        <dbReference type="ARBA" id="ARBA00007977"/>
    </source>
</evidence>
<comment type="subcellular location">
    <subcellularLocation>
        <location evidence="1">Cell membrane</location>
        <topology evidence="1">Multi-pass membrane protein</topology>
    </subcellularLocation>
</comment>
<keyword evidence="3" id="KW-1003">Cell membrane</keyword>
<evidence type="ECO:0000256" key="3">
    <source>
        <dbReference type="ARBA" id="ARBA00022475"/>
    </source>
</evidence>
<keyword evidence="4 7" id="KW-0812">Transmembrane</keyword>
<dbReference type="Pfam" id="PF03601">
    <property type="entry name" value="Cons_hypoth698"/>
    <property type="match status" value="1"/>
</dbReference>
<dbReference type="PANTHER" id="PTHR30106">
    <property type="entry name" value="INNER MEMBRANE PROTEIN YEIH-RELATED"/>
    <property type="match status" value="1"/>
</dbReference>
<dbReference type="PANTHER" id="PTHR30106:SF2">
    <property type="entry name" value="UPF0324 INNER MEMBRANE PROTEIN YEIH"/>
    <property type="match status" value="1"/>
</dbReference>
<name>A0A2W7JA04_9PROT</name>
<feature type="transmembrane region" description="Helical" evidence="7">
    <location>
        <begin position="18"/>
        <end position="36"/>
    </location>
</feature>
<dbReference type="Proteomes" id="UP000249688">
    <property type="component" value="Unassembled WGS sequence"/>
</dbReference>
<dbReference type="InterPro" id="IPR018383">
    <property type="entry name" value="UPF0324_pro"/>
</dbReference>
<organism evidence="8 9">
    <name type="scientific">Humitalea rosea</name>
    <dbReference type="NCBI Taxonomy" id="990373"/>
    <lineage>
        <taxon>Bacteria</taxon>
        <taxon>Pseudomonadati</taxon>
        <taxon>Pseudomonadota</taxon>
        <taxon>Alphaproteobacteria</taxon>
        <taxon>Acetobacterales</taxon>
        <taxon>Roseomonadaceae</taxon>
        <taxon>Humitalea</taxon>
    </lineage>
</organism>
<keyword evidence="6 7" id="KW-0472">Membrane</keyword>
<evidence type="ECO:0000256" key="7">
    <source>
        <dbReference type="SAM" id="Phobius"/>
    </source>
</evidence>